<dbReference type="EMBL" id="FN649740">
    <property type="protein sequence ID" value="CBN74753.1"/>
    <property type="molecule type" value="Genomic_DNA"/>
</dbReference>
<proteinExistence type="inferred from homology"/>
<evidence type="ECO:0000256" key="5">
    <source>
        <dbReference type="ARBA" id="ARBA00022679"/>
    </source>
</evidence>
<reference evidence="15 16" key="1">
    <citation type="journal article" date="2010" name="Nature">
        <title>The Ectocarpus genome and the independent evolution of multicellularity in brown algae.</title>
        <authorList>
            <person name="Cock J.M."/>
            <person name="Sterck L."/>
            <person name="Rouze P."/>
            <person name="Scornet D."/>
            <person name="Allen A.E."/>
            <person name="Amoutzias G."/>
            <person name="Anthouard V."/>
            <person name="Artiguenave F."/>
            <person name="Aury J.M."/>
            <person name="Badger J.H."/>
            <person name="Beszteri B."/>
            <person name="Billiau K."/>
            <person name="Bonnet E."/>
            <person name="Bothwell J.H."/>
            <person name="Bowler C."/>
            <person name="Boyen C."/>
            <person name="Brownlee C."/>
            <person name="Carrano C.J."/>
            <person name="Charrier B."/>
            <person name="Cho G.Y."/>
            <person name="Coelho S.M."/>
            <person name="Collen J."/>
            <person name="Corre E."/>
            <person name="Da Silva C."/>
            <person name="Delage L."/>
            <person name="Delaroque N."/>
            <person name="Dittami S.M."/>
            <person name="Doulbeau S."/>
            <person name="Elias M."/>
            <person name="Farnham G."/>
            <person name="Gachon C.M."/>
            <person name="Gschloessl B."/>
            <person name="Heesch S."/>
            <person name="Jabbari K."/>
            <person name="Jubin C."/>
            <person name="Kawai H."/>
            <person name="Kimura K."/>
            <person name="Kloareg B."/>
            <person name="Kupper F.C."/>
            <person name="Lang D."/>
            <person name="Le Bail A."/>
            <person name="Leblanc C."/>
            <person name="Lerouge P."/>
            <person name="Lohr M."/>
            <person name="Lopez P.J."/>
            <person name="Martens C."/>
            <person name="Maumus F."/>
            <person name="Michel G."/>
            <person name="Miranda-Saavedra D."/>
            <person name="Morales J."/>
            <person name="Moreau H."/>
            <person name="Motomura T."/>
            <person name="Nagasato C."/>
            <person name="Napoli C.A."/>
            <person name="Nelson D.R."/>
            <person name="Nyvall-Collen P."/>
            <person name="Peters A.F."/>
            <person name="Pommier C."/>
            <person name="Potin P."/>
            <person name="Poulain J."/>
            <person name="Quesneville H."/>
            <person name="Read B."/>
            <person name="Rensing S.A."/>
            <person name="Ritter A."/>
            <person name="Rousvoal S."/>
            <person name="Samanta M."/>
            <person name="Samson G."/>
            <person name="Schroeder D.C."/>
            <person name="Segurens B."/>
            <person name="Strittmatter M."/>
            <person name="Tonon T."/>
            <person name="Tregear J.W."/>
            <person name="Valentin K."/>
            <person name="von Dassow P."/>
            <person name="Yamagishi T."/>
            <person name="Van de Peer Y."/>
            <person name="Wincker P."/>
        </authorList>
    </citation>
    <scope>NUCLEOTIDE SEQUENCE [LARGE SCALE GENOMIC DNA]</scope>
    <source>
        <strain evidence="16">Ec32 / CCAP1310/4</strain>
    </source>
</reference>
<evidence type="ECO:0000256" key="3">
    <source>
        <dbReference type="ARBA" id="ARBA00012436"/>
    </source>
</evidence>
<keyword evidence="8 15" id="KW-0560">Oxidoreductase</keyword>
<evidence type="ECO:0000256" key="11">
    <source>
        <dbReference type="ARBA" id="ARBA00049544"/>
    </source>
</evidence>
<dbReference type="GO" id="GO:0016740">
    <property type="term" value="F:transferase activity"/>
    <property type="evidence" value="ECO:0007669"/>
    <property type="project" value="UniProtKB-KW"/>
</dbReference>
<evidence type="ECO:0000256" key="9">
    <source>
        <dbReference type="ARBA" id="ARBA00023136"/>
    </source>
</evidence>
<sequence length="329" mass="35834">MVSPTVVASCLALLAPARGFVSPIVTRTPGAQIAATSRASSVRHRAVARRGDLSMRKTGKFVLSKKALNDDSGPTSITVNMKSGEMIKEEKKEAPKEEMAKAGPGLLEPDMELFCKAAADGNALGDCPFTHYVHMVLQYKGLPFKLTPVAPDAKPDWLVEDYEGQMPCLVDSKEAYTESANIVDYVEYFYPEPTLSIKDSDAVAKAKEVTSGVFGSLAKCIKNLNPKEDPMLIADAMAELKKVDAFLKKGKGPYLCGEELTLADCSFAPKLYHASTCLAHFKNTVISPDLESLHKYMDAIYSHEAFTKSSYPPDVIVWGWNNARGTQAK</sequence>
<dbReference type="InterPro" id="IPR044627">
    <property type="entry name" value="DHAR1/2/3/4"/>
</dbReference>
<organism evidence="15 16">
    <name type="scientific">Ectocarpus siliculosus</name>
    <name type="common">Brown alga</name>
    <name type="synonym">Conferva siliculosa</name>
    <dbReference type="NCBI Taxonomy" id="2880"/>
    <lineage>
        <taxon>Eukaryota</taxon>
        <taxon>Sar</taxon>
        <taxon>Stramenopiles</taxon>
        <taxon>Ochrophyta</taxon>
        <taxon>PX clade</taxon>
        <taxon>Phaeophyceae</taxon>
        <taxon>Ectocarpales</taxon>
        <taxon>Ectocarpaceae</taxon>
        <taxon>Ectocarpus</taxon>
    </lineage>
</organism>
<dbReference type="InterPro" id="IPR036249">
    <property type="entry name" value="Thioredoxin-like_sf"/>
</dbReference>
<comment type="similarity">
    <text evidence="2">Belongs to the chloride channel CLIC family.</text>
</comment>
<accession>D8LMV2</accession>
<dbReference type="GO" id="GO:0016020">
    <property type="term" value="C:membrane"/>
    <property type="evidence" value="ECO:0007669"/>
    <property type="project" value="UniProtKB-SubCell"/>
</dbReference>
<evidence type="ECO:0000256" key="10">
    <source>
        <dbReference type="ARBA" id="ARBA00024194"/>
    </source>
</evidence>
<evidence type="ECO:0000313" key="16">
    <source>
        <dbReference type="Proteomes" id="UP000002630"/>
    </source>
</evidence>
<feature type="domain" description="GST N-terminal" evidence="13">
    <location>
        <begin position="117"/>
        <end position="194"/>
    </location>
</feature>
<keyword evidence="12" id="KW-0732">Signal</keyword>
<keyword evidence="16" id="KW-1185">Reference proteome</keyword>
<evidence type="ECO:0000256" key="12">
    <source>
        <dbReference type="SAM" id="SignalP"/>
    </source>
</evidence>
<evidence type="ECO:0000256" key="1">
    <source>
        <dbReference type="ARBA" id="ARBA00004167"/>
    </source>
</evidence>
<comment type="catalytic activity">
    <reaction evidence="11">
        <text>L-dehydroascorbate + 2 glutathione = glutathione disulfide + L-ascorbate</text>
        <dbReference type="Rhea" id="RHEA:24424"/>
        <dbReference type="ChEBI" id="CHEBI:38290"/>
        <dbReference type="ChEBI" id="CHEBI:57925"/>
        <dbReference type="ChEBI" id="CHEBI:58297"/>
        <dbReference type="ChEBI" id="CHEBI:58539"/>
        <dbReference type="EC" id="1.8.5.1"/>
    </reaction>
</comment>
<feature type="domain" description="GST C-terminal" evidence="14">
    <location>
        <begin position="175"/>
        <end position="329"/>
    </location>
</feature>
<dbReference type="GO" id="GO:0045174">
    <property type="term" value="F:glutathione dehydrogenase (ascorbate) activity"/>
    <property type="evidence" value="ECO:0007669"/>
    <property type="project" value="UniProtKB-EC"/>
</dbReference>
<dbReference type="SUPFAM" id="SSF47616">
    <property type="entry name" value="GST C-terminal domain-like"/>
    <property type="match status" value="1"/>
</dbReference>
<evidence type="ECO:0000313" key="15">
    <source>
        <dbReference type="EMBL" id="CBN74753.1"/>
    </source>
</evidence>
<keyword evidence="7" id="KW-1133">Transmembrane helix</keyword>
<evidence type="ECO:0000259" key="13">
    <source>
        <dbReference type="PROSITE" id="PS50404"/>
    </source>
</evidence>
<dbReference type="Gene3D" id="3.40.30.10">
    <property type="entry name" value="Glutaredoxin"/>
    <property type="match status" value="1"/>
</dbReference>
<dbReference type="OMA" id="LCPPKYA"/>
<dbReference type="InterPro" id="IPR040079">
    <property type="entry name" value="Glutathione_S-Trfase"/>
</dbReference>
<evidence type="ECO:0000259" key="14">
    <source>
        <dbReference type="PROSITE" id="PS50405"/>
    </source>
</evidence>
<dbReference type="SFLD" id="SFLDS00019">
    <property type="entry name" value="Glutathione_Transferase_(cytos"/>
    <property type="match status" value="1"/>
</dbReference>
<protein>
    <recommendedName>
        <fullName evidence="3">glutathione dehydrogenase (ascorbate)</fullName>
        <ecNumber evidence="3">1.8.5.1</ecNumber>
    </recommendedName>
</protein>
<evidence type="ECO:0000256" key="2">
    <source>
        <dbReference type="ARBA" id="ARBA00007655"/>
    </source>
</evidence>
<feature type="chain" id="PRO_5003117358" description="glutathione dehydrogenase (ascorbate)" evidence="12">
    <location>
        <begin position="20"/>
        <end position="329"/>
    </location>
</feature>
<name>D8LMV2_ECTSI</name>
<evidence type="ECO:0000256" key="7">
    <source>
        <dbReference type="ARBA" id="ARBA00022989"/>
    </source>
</evidence>
<keyword evidence="4" id="KW-0216">Detoxification</keyword>
<gene>
    <name evidence="15" type="ORF">Esi_0041_0089</name>
</gene>
<dbReference type="Proteomes" id="UP000002630">
    <property type="component" value="Linkage Group LG15"/>
</dbReference>
<dbReference type="Gene3D" id="1.20.1050.10">
    <property type="match status" value="1"/>
</dbReference>
<comment type="subcellular location">
    <subcellularLocation>
        <location evidence="1">Membrane</location>
        <topology evidence="1">Single-pass membrane protein</topology>
    </subcellularLocation>
</comment>
<dbReference type="PROSITE" id="PS50404">
    <property type="entry name" value="GST_NTER"/>
    <property type="match status" value="1"/>
</dbReference>
<dbReference type="InterPro" id="IPR010987">
    <property type="entry name" value="Glutathione-S-Trfase_C-like"/>
</dbReference>
<dbReference type="PANTHER" id="PTHR44420">
    <property type="entry name" value="GLUTATHIONE S-TRANSFERASE DHAR2-RELATED"/>
    <property type="match status" value="1"/>
</dbReference>
<comment type="similarity">
    <text evidence="10">Belongs to the GST superfamily. DHAR family.</text>
</comment>
<dbReference type="InParanoid" id="D8LMV2"/>
<dbReference type="InterPro" id="IPR036282">
    <property type="entry name" value="Glutathione-S-Trfase_C_sf"/>
</dbReference>
<dbReference type="AlphaFoldDB" id="D8LMV2"/>
<keyword evidence="5" id="KW-0808">Transferase</keyword>
<dbReference type="EC" id="1.8.5.1" evidence="3"/>
<evidence type="ECO:0000256" key="4">
    <source>
        <dbReference type="ARBA" id="ARBA00022575"/>
    </source>
</evidence>
<dbReference type="EMBL" id="FN648608">
    <property type="protein sequence ID" value="CBN74753.1"/>
    <property type="molecule type" value="Genomic_DNA"/>
</dbReference>
<dbReference type="eggNOG" id="KOG1422">
    <property type="taxonomic scope" value="Eukaryota"/>
</dbReference>
<dbReference type="Pfam" id="PF13410">
    <property type="entry name" value="GST_C_2"/>
    <property type="match status" value="1"/>
</dbReference>
<dbReference type="OrthoDB" id="1935530at2759"/>
<evidence type="ECO:0000256" key="6">
    <source>
        <dbReference type="ARBA" id="ARBA00022692"/>
    </source>
</evidence>
<keyword evidence="9" id="KW-0472">Membrane</keyword>
<dbReference type="PROSITE" id="PS50405">
    <property type="entry name" value="GST_CTER"/>
    <property type="match status" value="1"/>
</dbReference>
<dbReference type="PANTHER" id="PTHR44420:SF2">
    <property type="entry name" value="GLUTATHIONE S-TRANSFERASE DHAR2-RELATED"/>
    <property type="match status" value="1"/>
</dbReference>
<dbReference type="STRING" id="2880.D8LMV2"/>
<evidence type="ECO:0000256" key="8">
    <source>
        <dbReference type="ARBA" id="ARBA00023002"/>
    </source>
</evidence>
<dbReference type="InterPro" id="IPR053823">
    <property type="entry name" value="CLIC_N"/>
</dbReference>
<keyword evidence="6" id="KW-0812">Transmembrane</keyword>
<dbReference type="Pfam" id="PF22441">
    <property type="entry name" value="CLIC-like_N"/>
    <property type="match status" value="1"/>
</dbReference>
<dbReference type="GO" id="GO:0033355">
    <property type="term" value="P:ascorbate glutathione cycle"/>
    <property type="evidence" value="ECO:0007669"/>
    <property type="project" value="InterPro"/>
</dbReference>
<feature type="signal peptide" evidence="12">
    <location>
        <begin position="1"/>
        <end position="19"/>
    </location>
</feature>
<dbReference type="SUPFAM" id="SSF52833">
    <property type="entry name" value="Thioredoxin-like"/>
    <property type="match status" value="1"/>
</dbReference>
<dbReference type="InterPro" id="IPR004045">
    <property type="entry name" value="Glutathione_S-Trfase_N"/>
</dbReference>